<gene>
    <name evidence="8" type="primary">LOC105845154</name>
</gene>
<feature type="region of interest" description="Disordered" evidence="5">
    <location>
        <begin position="1"/>
        <end position="25"/>
    </location>
</feature>
<dbReference type="InterPro" id="IPR013087">
    <property type="entry name" value="Znf_C2H2_type"/>
</dbReference>
<feature type="region of interest" description="Disordered" evidence="5">
    <location>
        <begin position="79"/>
        <end position="103"/>
    </location>
</feature>
<dbReference type="PANTHER" id="PTHR23235">
    <property type="entry name" value="KRUEPPEL-LIKE TRANSCRIPTION FACTOR"/>
    <property type="match status" value="1"/>
</dbReference>
<keyword evidence="3" id="KW-0862">Zinc</keyword>
<proteinExistence type="predicted"/>
<feature type="domain" description="C2H2-type" evidence="6">
    <location>
        <begin position="216"/>
        <end position="243"/>
    </location>
</feature>
<feature type="domain" description="C2H2-type" evidence="6">
    <location>
        <begin position="301"/>
        <end position="328"/>
    </location>
</feature>
<dbReference type="SMART" id="SM00355">
    <property type="entry name" value="ZnF_C2H2"/>
    <property type="match status" value="4"/>
</dbReference>
<evidence type="ECO:0000256" key="3">
    <source>
        <dbReference type="ARBA" id="ARBA00022833"/>
    </source>
</evidence>
<evidence type="ECO:0000256" key="1">
    <source>
        <dbReference type="ARBA" id="ARBA00022723"/>
    </source>
</evidence>
<feature type="compositionally biased region" description="Polar residues" evidence="5">
    <location>
        <begin position="79"/>
        <end position="94"/>
    </location>
</feature>
<evidence type="ECO:0000313" key="8">
    <source>
        <dbReference type="RefSeq" id="XP_065663593.1"/>
    </source>
</evidence>
<organism evidence="7 8">
    <name type="scientific">Hydra vulgaris</name>
    <name type="common">Hydra</name>
    <name type="synonym">Hydra attenuata</name>
    <dbReference type="NCBI Taxonomy" id="6087"/>
    <lineage>
        <taxon>Eukaryota</taxon>
        <taxon>Metazoa</taxon>
        <taxon>Cnidaria</taxon>
        <taxon>Hydrozoa</taxon>
        <taxon>Hydroidolina</taxon>
        <taxon>Anthoathecata</taxon>
        <taxon>Aplanulata</taxon>
        <taxon>Hydridae</taxon>
        <taxon>Hydra</taxon>
    </lineage>
</organism>
<keyword evidence="2 4" id="KW-0863">Zinc-finger</keyword>
<sequence length="370" mass="42539">MNEETNSALQFDDGQEEDGRITDKKETELICEKDTTKINIKNNEQSFLGKSKTDDSLVPSIDFCDPDYKVDNLFDEKQSSNAMQHDTASSNNVETLPDKKPNSLEIPLDTKNFGVEIPLDTKDFGVEIKPESTEDHKNKLLMVSSHPNKKDKRKEIEKRFSCEHCEKRFTYNRQLVKHNRIHTGGKPYKCSDCNFVFKRNDHLIRHQKTHSAEKPFKCENCDGAFKRKDHLLRHIRTHSAGEKIAINDEQSMNFHTKADVIGDNKIHTRSYKCEKSFTKLESVTASNKTNKDFCPPQIKENMCLICSKTFTRKSHIARHMKMHSGSKEKLSTNEEAMNEEIMNEEAVNEKAKNGETTNEEALKSESCETV</sequence>
<protein>
    <submittedName>
        <fullName evidence="8">Zinc finger protein 184 isoform X3</fullName>
    </submittedName>
</protein>
<evidence type="ECO:0000259" key="6">
    <source>
        <dbReference type="PROSITE" id="PS50157"/>
    </source>
</evidence>
<dbReference type="InterPro" id="IPR036236">
    <property type="entry name" value="Znf_C2H2_sf"/>
</dbReference>
<reference evidence="8" key="1">
    <citation type="submission" date="2025-08" db="UniProtKB">
        <authorList>
            <consortium name="RefSeq"/>
        </authorList>
    </citation>
    <scope>IDENTIFICATION</scope>
</reference>
<dbReference type="Pfam" id="PF00096">
    <property type="entry name" value="zf-C2H2"/>
    <property type="match status" value="4"/>
</dbReference>
<feature type="domain" description="C2H2-type" evidence="6">
    <location>
        <begin position="160"/>
        <end position="187"/>
    </location>
</feature>
<evidence type="ECO:0000256" key="2">
    <source>
        <dbReference type="ARBA" id="ARBA00022771"/>
    </source>
</evidence>
<dbReference type="SUPFAM" id="SSF57667">
    <property type="entry name" value="beta-beta-alpha zinc fingers"/>
    <property type="match status" value="3"/>
</dbReference>
<accession>A0ABM4CP25</accession>
<feature type="domain" description="C2H2-type" evidence="6">
    <location>
        <begin position="188"/>
        <end position="215"/>
    </location>
</feature>
<name>A0ABM4CP25_HYDVU</name>
<feature type="region of interest" description="Disordered" evidence="5">
    <location>
        <begin position="338"/>
        <end position="370"/>
    </location>
</feature>
<dbReference type="Gene3D" id="3.30.160.60">
    <property type="entry name" value="Classic Zinc Finger"/>
    <property type="match status" value="4"/>
</dbReference>
<dbReference type="PANTHER" id="PTHR23235:SF120">
    <property type="entry name" value="KRUPPEL-LIKE FACTOR 15"/>
    <property type="match status" value="1"/>
</dbReference>
<dbReference type="PROSITE" id="PS50157">
    <property type="entry name" value="ZINC_FINGER_C2H2_2"/>
    <property type="match status" value="4"/>
</dbReference>
<feature type="compositionally biased region" description="Basic and acidic residues" evidence="5">
    <location>
        <begin position="360"/>
        <end position="370"/>
    </location>
</feature>
<keyword evidence="1" id="KW-0479">Metal-binding</keyword>
<dbReference type="GeneID" id="105845154"/>
<dbReference type="PROSITE" id="PS00028">
    <property type="entry name" value="ZINC_FINGER_C2H2_1"/>
    <property type="match status" value="4"/>
</dbReference>
<evidence type="ECO:0000256" key="4">
    <source>
        <dbReference type="PROSITE-ProRule" id="PRU00042"/>
    </source>
</evidence>
<evidence type="ECO:0000256" key="5">
    <source>
        <dbReference type="SAM" id="MobiDB-lite"/>
    </source>
</evidence>
<keyword evidence="7" id="KW-1185">Reference proteome</keyword>
<dbReference type="Proteomes" id="UP001652625">
    <property type="component" value="Chromosome 10"/>
</dbReference>
<evidence type="ECO:0000313" key="7">
    <source>
        <dbReference type="Proteomes" id="UP001652625"/>
    </source>
</evidence>
<dbReference type="RefSeq" id="XP_065663593.1">
    <property type="nucleotide sequence ID" value="XM_065807521.1"/>
</dbReference>